<dbReference type="Proteomes" id="UP001233172">
    <property type="component" value="Unassembled WGS sequence"/>
</dbReference>
<reference evidence="1" key="2">
    <citation type="submission" date="2023-04" db="EMBL/GenBank/DDBJ databases">
        <authorList>
            <person name="Bu L."/>
            <person name="Lu L."/>
            <person name="Laidemitt M.R."/>
            <person name="Zhang S.M."/>
            <person name="Mutuku M."/>
            <person name="Mkoji G."/>
            <person name="Steinauer M."/>
            <person name="Loker E.S."/>
        </authorList>
    </citation>
    <scope>NUCLEOTIDE SEQUENCE</scope>
    <source>
        <strain evidence="1">KasaAsao</strain>
        <tissue evidence="1">Whole Snail</tissue>
    </source>
</reference>
<proteinExistence type="predicted"/>
<name>A0AAD8BKA5_BIOPF</name>
<sequence length="89" mass="10202">PYHPYLDKVYNSFINSAANLMASWTQLSPVQFQQLSLTYDDINDVYMSVTALGKVPPIGNYTFTSLRVVYFKNQNVVLLSIKLINHSKR</sequence>
<evidence type="ECO:0000313" key="2">
    <source>
        <dbReference type="Proteomes" id="UP001233172"/>
    </source>
</evidence>
<reference evidence="1" key="1">
    <citation type="journal article" date="2023" name="PLoS Negl. Trop. Dis.">
        <title>A genome sequence for Biomphalaria pfeifferi, the major vector snail for the human-infecting parasite Schistosoma mansoni.</title>
        <authorList>
            <person name="Bu L."/>
            <person name="Lu L."/>
            <person name="Laidemitt M.R."/>
            <person name="Zhang S.M."/>
            <person name="Mutuku M."/>
            <person name="Mkoji G."/>
            <person name="Steinauer M."/>
            <person name="Loker E.S."/>
        </authorList>
    </citation>
    <scope>NUCLEOTIDE SEQUENCE</scope>
    <source>
        <strain evidence="1">KasaAsao</strain>
    </source>
</reference>
<keyword evidence="2" id="KW-1185">Reference proteome</keyword>
<dbReference type="EMBL" id="JASAOG010000070">
    <property type="protein sequence ID" value="KAK0055359.1"/>
    <property type="molecule type" value="Genomic_DNA"/>
</dbReference>
<feature type="non-terminal residue" evidence="1">
    <location>
        <position position="1"/>
    </location>
</feature>
<gene>
    <name evidence="1" type="ORF">Bpfe_015119</name>
</gene>
<evidence type="ECO:0000313" key="1">
    <source>
        <dbReference type="EMBL" id="KAK0055359.1"/>
    </source>
</evidence>
<dbReference type="AlphaFoldDB" id="A0AAD8BKA5"/>
<organism evidence="1 2">
    <name type="scientific">Biomphalaria pfeifferi</name>
    <name type="common">Bloodfluke planorb</name>
    <name type="synonym">Freshwater snail</name>
    <dbReference type="NCBI Taxonomy" id="112525"/>
    <lineage>
        <taxon>Eukaryota</taxon>
        <taxon>Metazoa</taxon>
        <taxon>Spiralia</taxon>
        <taxon>Lophotrochozoa</taxon>
        <taxon>Mollusca</taxon>
        <taxon>Gastropoda</taxon>
        <taxon>Heterobranchia</taxon>
        <taxon>Euthyneura</taxon>
        <taxon>Panpulmonata</taxon>
        <taxon>Hygrophila</taxon>
        <taxon>Lymnaeoidea</taxon>
        <taxon>Planorbidae</taxon>
        <taxon>Biomphalaria</taxon>
    </lineage>
</organism>
<protein>
    <submittedName>
        <fullName evidence="1">Uncharacterized protein</fullName>
    </submittedName>
</protein>
<comment type="caution">
    <text evidence="1">The sequence shown here is derived from an EMBL/GenBank/DDBJ whole genome shotgun (WGS) entry which is preliminary data.</text>
</comment>
<accession>A0AAD8BKA5</accession>